<dbReference type="Pfam" id="PF06415">
    <property type="entry name" value="iPGM_N"/>
    <property type="match status" value="1"/>
</dbReference>
<evidence type="ECO:0000313" key="3">
    <source>
        <dbReference type="Proteomes" id="UP000620124"/>
    </source>
</evidence>
<dbReference type="OrthoDB" id="1886626at2759"/>
<gene>
    <name evidence="2" type="ORF">MVEN_00017300</name>
</gene>
<name>A0A8H6Z3G9_9AGAR</name>
<feature type="domain" description="BPG-independent PGAM N-terminal" evidence="1">
    <location>
        <begin position="57"/>
        <end position="107"/>
    </location>
</feature>
<dbReference type="GO" id="GO:0004619">
    <property type="term" value="F:phosphoglycerate mutase activity"/>
    <property type="evidence" value="ECO:0007669"/>
    <property type="project" value="InterPro"/>
</dbReference>
<comment type="caution">
    <text evidence="2">The sequence shown here is derived from an EMBL/GenBank/DDBJ whole genome shotgun (WGS) entry which is preliminary data.</text>
</comment>
<dbReference type="EMBL" id="JACAZI010000001">
    <property type="protein sequence ID" value="KAF7371618.1"/>
    <property type="molecule type" value="Genomic_DNA"/>
</dbReference>
<dbReference type="Proteomes" id="UP000620124">
    <property type="component" value="Unassembled WGS sequence"/>
</dbReference>
<accession>A0A8H6Z3G9</accession>
<proteinExistence type="predicted"/>
<dbReference type="Gene3D" id="3.40.1450.10">
    <property type="entry name" value="BPG-independent phosphoglycerate mutase, domain B"/>
    <property type="match status" value="1"/>
</dbReference>
<sequence>MSTGPAAYFSPTLDRDLALFQHSPSPVHHLLYLRSSSNCPSLRSYISTSSIPGLRRHSQITQLYAILEAAQEQGVPHTYVHFFGDWRDTDPHSAGGYCGDLLSLMGKEECESSRQLWDGITRWTATSVMGGEANYENDVDGEFLKPIIVNRDAGRTEVRPFRPDD</sequence>
<dbReference type="InterPro" id="IPR036646">
    <property type="entry name" value="PGAM_B_sf"/>
</dbReference>
<dbReference type="GO" id="GO:0030145">
    <property type="term" value="F:manganese ion binding"/>
    <property type="evidence" value="ECO:0007669"/>
    <property type="project" value="InterPro"/>
</dbReference>
<dbReference type="AlphaFoldDB" id="A0A8H6Z3G9"/>
<dbReference type="InterPro" id="IPR011258">
    <property type="entry name" value="BPG-indep_PGM_N"/>
</dbReference>
<protein>
    <submittedName>
        <fullName evidence="2">Phosphoglycerate mutase</fullName>
    </submittedName>
</protein>
<evidence type="ECO:0000313" key="2">
    <source>
        <dbReference type="EMBL" id="KAF7371618.1"/>
    </source>
</evidence>
<organism evidence="2 3">
    <name type="scientific">Mycena venus</name>
    <dbReference type="NCBI Taxonomy" id="2733690"/>
    <lineage>
        <taxon>Eukaryota</taxon>
        <taxon>Fungi</taxon>
        <taxon>Dikarya</taxon>
        <taxon>Basidiomycota</taxon>
        <taxon>Agaricomycotina</taxon>
        <taxon>Agaricomycetes</taxon>
        <taxon>Agaricomycetidae</taxon>
        <taxon>Agaricales</taxon>
        <taxon>Marasmiineae</taxon>
        <taxon>Mycenaceae</taxon>
        <taxon>Mycena</taxon>
    </lineage>
</organism>
<keyword evidence="3" id="KW-1185">Reference proteome</keyword>
<evidence type="ECO:0000259" key="1">
    <source>
        <dbReference type="Pfam" id="PF06415"/>
    </source>
</evidence>
<reference evidence="2" key="1">
    <citation type="submission" date="2020-05" db="EMBL/GenBank/DDBJ databases">
        <title>Mycena genomes resolve the evolution of fungal bioluminescence.</title>
        <authorList>
            <person name="Tsai I.J."/>
        </authorList>
    </citation>
    <scope>NUCLEOTIDE SEQUENCE</scope>
    <source>
        <strain evidence="2">CCC161011</strain>
    </source>
</reference>
<dbReference type="GO" id="GO:0005737">
    <property type="term" value="C:cytoplasm"/>
    <property type="evidence" value="ECO:0007669"/>
    <property type="project" value="InterPro"/>
</dbReference>
<dbReference type="GO" id="GO:0006007">
    <property type="term" value="P:glucose catabolic process"/>
    <property type="evidence" value="ECO:0007669"/>
    <property type="project" value="InterPro"/>
</dbReference>
<dbReference type="SUPFAM" id="SSF64158">
    <property type="entry name" value="2,3-Bisphosphoglycerate-independent phosphoglycerate mutase, substrate-binding domain"/>
    <property type="match status" value="1"/>
</dbReference>